<dbReference type="STRING" id="104452.A0A0L7L4Q6"/>
<dbReference type="InterPro" id="IPR002347">
    <property type="entry name" value="SDR_fam"/>
</dbReference>
<dbReference type="PANTHER" id="PTHR43975:SF2">
    <property type="entry name" value="EG:BACR7A4.14 PROTEIN-RELATED"/>
    <property type="match status" value="1"/>
</dbReference>
<dbReference type="AlphaFoldDB" id="A0A0L7L4Q6"/>
<name>A0A0L7L4Q6_OPEBR</name>
<dbReference type="Proteomes" id="UP000037510">
    <property type="component" value="Unassembled WGS sequence"/>
</dbReference>
<organism evidence="1 2">
    <name type="scientific">Operophtera brumata</name>
    <name type="common">Winter moth</name>
    <name type="synonym">Phalaena brumata</name>
    <dbReference type="NCBI Taxonomy" id="104452"/>
    <lineage>
        <taxon>Eukaryota</taxon>
        <taxon>Metazoa</taxon>
        <taxon>Ecdysozoa</taxon>
        <taxon>Arthropoda</taxon>
        <taxon>Hexapoda</taxon>
        <taxon>Insecta</taxon>
        <taxon>Pterygota</taxon>
        <taxon>Neoptera</taxon>
        <taxon>Endopterygota</taxon>
        <taxon>Lepidoptera</taxon>
        <taxon>Glossata</taxon>
        <taxon>Ditrysia</taxon>
        <taxon>Geometroidea</taxon>
        <taxon>Geometridae</taxon>
        <taxon>Larentiinae</taxon>
        <taxon>Operophtera</taxon>
    </lineage>
</organism>
<evidence type="ECO:0000313" key="2">
    <source>
        <dbReference type="Proteomes" id="UP000037510"/>
    </source>
</evidence>
<dbReference type="PANTHER" id="PTHR43975">
    <property type="entry name" value="ZGC:101858"/>
    <property type="match status" value="1"/>
</dbReference>
<keyword evidence="2" id="KW-1185">Reference proteome</keyword>
<dbReference type="InterPro" id="IPR036291">
    <property type="entry name" value="NAD(P)-bd_dom_sf"/>
</dbReference>
<sequence length="123" mass="13037">MSTFDAVLNTNLRGVYNLTRLLVPALIESKGNIVNISSIHGSIVAVGSLPYSMSKVSTIVTRLLGYSPAQYAEWLAEAATHVPMRQVCEGNDVANVVVFLASDNCRLLTGAIIPVDGGLSFGN</sequence>
<dbReference type="Pfam" id="PF00106">
    <property type="entry name" value="adh_short"/>
    <property type="match status" value="1"/>
</dbReference>
<evidence type="ECO:0000313" key="1">
    <source>
        <dbReference type="EMBL" id="KOB70316.1"/>
    </source>
</evidence>
<dbReference type="Gene3D" id="3.40.50.720">
    <property type="entry name" value="NAD(P)-binding Rossmann-like Domain"/>
    <property type="match status" value="2"/>
</dbReference>
<dbReference type="EMBL" id="JTDY01003009">
    <property type="protein sequence ID" value="KOB70316.1"/>
    <property type="molecule type" value="Genomic_DNA"/>
</dbReference>
<dbReference type="SUPFAM" id="SSF51735">
    <property type="entry name" value="NAD(P)-binding Rossmann-fold domains"/>
    <property type="match status" value="1"/>
</dbReference>
<accession>A0A0L7L4Q6</accession>
<proteinExistence type="predicted"/>
<comment type="caution">
    <text evidence="1">The sequence shown here is derived from an EMBL/GenBank/DDBJ whole genome shotgun (WGS) entry which is preliminary data.</text>
</comment>
<protein>
    <submittedName>
        <fullName evidence="1">3-oxoacyl-(Acyl-carrier-protein) reductase</fullName>
    </submittedName>
</protein>
<reference evidence="1 2" key="1">
    <citation type="journal article" date="2015" name="Genome Biol. Evol.">
        <title>The genome of winter moth (Operophtera brumata) provides a genomic perspective on sexual dimorphism and phenology.</title>
        <authorList>
            <person name="Derks M.F."/>
            <person name="Smit S."/>
            <person name="Salis L."/>
            <person name="Schijlen E."/>
            <person name="Bossers A."/>
            <person name="Mateman C."/>
            <person name="Pijl A.S."/>
            <person name="de Ridder D."/>
            <person name="Groenen M.A."/>
            <person name="Visser M.E."/>
            <person name="Megens H.J."/>
        </authorList>
    </citation>
    <scope>NUCLEOTIDE SEQUENCE [LARGE SCALE GENOMIC DNA]</scope>
    <source>
        <strain evidence="1">WM2013NL</strain>
        <tissue evidence="1">Head and thorax</tissue>
    </source>
</reference>
<feature type="non-terminal residue" evidence="1">
    <location>
        <position position="123"/>
    </location>
</feature>
<dbReference type="Pfam" id="PF13561">
    <property type="entry name" value="adh_short_C2"/>
    <property type="match status" value="1"/>
</dbReference>
<dbReference type="PRINTS" id="PR00081">
    <property type="entry name" value="GDHRDH"/>
</dbReference>
<gene>
    <name evidence="1" type="ORF">OBRU01_13652</name>
</gene>